<dbReference type="HOGENOM" id="CLU_2868474_0_0_1"/>
<dbReference type="EMBL" id="KN832995">
    <property type="protein sequence ID" value="KIM82221.1"/>
    <property type="molecule type" value="Genomic_DNA"/>
</dbReference>
<name>A0A0C3FTR0_PILCF</name>
<dbReference type="Proteomes" id="UP000054166">
    <property type="component" value="Unassembled WGS sequence"/>
</dbReference>
<dbReference type="AlphaFoldDB" id="A0A0C3FTR0"/>
<organism evidence="2 3">
    <name type="scientific">Piloderma croceum (strain F 1598)</name>
    <dbReference type="NCBI Taxonomy" id="765440"/>
    <lineage>
        <taxon>Eukaryota</taxon>
        <taxon>Fungi</taxon>
        <taxon>Dikarya</taxon>
        <taxon>Basidiomycota</taxon>
        <taxon>Agaricomycotina</taxon>
        <taxon>Agaricomycetes</taxon>
        <taxon>Agaricomycetidae</taxon>
        <taxon>Atheliales</taxon>
        <taxon>Atheliaceae</taxon>
        <taxon>Piloderma</taxon>
    </lineage>
</organism>
<evidence type="ECO:0000313" key="3">
    <source>
        <dbReference type="Proteomes" id="UP000054166"/>
    </source>
</evidence>
<evidence type="ECO:0000256" key="1">
    <source>
        <dbReference type="SAM" id="MobiDB-lite"/>
    </source>
</evidence>
<feature type="region of interest" description="Disordered" evidence="1">
    <location>
        <begin position="41"/>
        <end position="64"/>
    </location>
</feature>
<sequence>MQDGQENILGQWRVYAGWKQATAQAVRAQDAEEAKLKFQYSSWHTPSERPPRQGKGQLHLWNGQ</sequence>
<evidence type="ECO:0000313" key="2">
    <source>
        <dbReference type="EMBL" id="KIM82221.1"/>
    </source>
</evidence>
<accession>A0A0C3FTR0</accession>
<reference evidence="3" key="2">
    <citation type="submission" date="2015-01" db="EMBL/GenBank/DDBJ databases">
        <title>Evolutionary Origins and Diversification of the Mycorrhizal Mutualists.</title>
        <authorList>
            <consortium name="DOE Joint Genome Institute"/>
            <consortium name="Mycorrhizal Genomics Consortium"/>
            <person name="Kohler A."/>
            <person name="Kuo A."/>
            <person name="Nagy L.G."/>
            <person name="Floudas D."/>
            <person name="Copeland A."/>
            <person name="Barry K.W."/>
            <person name="Cichocki N."/>
            <person name="Veneault-Fourrey C."/>
            <person name="LaButti K."/>
            <person name="Lindquist E.A."/>
            <person name="Lipzen A."/>
            <person name="Lundell T."/>
            <person name="Morin E."/>
            <person name="Murat C."/>
            <person name="Riley R."/>
            <person name="Ohm R."/>
            <person name="Sun H."/>
            <person name="Tunlid A."/>
            <person name="Henrissat B."/>
            <person name="Grigoriev I.V."/>
            <person name="Hibbett D.S."/>
            <person name="Martin F."/>
        </authorList>
    </citation>
    <scope>NUCLEOTIDE SEQUENCE [LARGE SCALE GENOMIC DNA]</scope>
    <source>
        <strain evidence="3">F 1598</strain>
    </source>
</reference>
<protein>
    <submittedName>
        <fullName evidence="2">Uncharacterized protein</fullName>
    </submittedName>
</protein>
<dbReference type="InParanoid" id="A0A0C3FTR0"/>
<reference evidence="2 3" key="1">
    <citation type="submission" date="2014-04" db="EMBL/GenBank/DDBJ databases">
        <authorList>
            <consortium name="DOE Joint Genome Institute"/>
            <person name="Kuo A."/>
            <person name="Tarkka M."/>
            <person name="Buscot F."/>
            <person name="Kohler A."/>
            <person name="Nagy L.G."/>
            <person name="Floudas D."/>
            <person name="Copeland A."/>
            <person name="Barry K.W."/>
            <person name="Cichocki N."/>
            <person name="Veneault-Fourrey C."/>
            <person name="LaButti K."/>
            <person name="Lindquist E.A."/>
            <person name="Lipzen A."/>
            <person name="Lundell T."/>
            <person name="Morin E."/>
            <person name="Murat C."/>
            <person name="Sun H."/>
            <person name="Tunlid A."/>
            <person name="Henrissat B."/>
            <person name="Grigoriev I.V."/>
            <person name="Hibbett D.S."/>
            <person name="Martin F."/>
            <person name="Nordberg H.P."/>
            <person name="Cantor M.N."/>
            <person name="Hua S.X."/>
        </authorList>
    </citation>
    <scope>NUCLEOTIDE SEQUENCE [LARGE SCALE GENOMIC DNA]</scope>
    <source>
        <strain evidence="2 3">F 1598</strain>
    </source>
</reference>
<keyword evidence="3" id="KW-1185">Reference proteome</keyword>
<proteinExistence type="predicted"/>
<gene>
    <name evidence="2" type="ORF">PILCRDRAFT_820606</name>
</gene>